<proteinExistence type="predicted"/>
<feature type="domain" description="Nucleoside transporter/FeoB GTPase Gate" evidence="2">
    <location>
        <begin position="43"/>
        <end position="150"/>
    </location>
</feature>
<evidence type="ECO:0000313" key="6">
    <source>
        <dbReference type="Proteomes" id="UP000244180"/>
    </source>
</evidence>
<evidence type="ECO:0000313" key="5">
    <source>
        <dbReference type="Proteomes" id="UP000243024"/>
    </source>
</evidence>
<dbReference type="OrthoDB" id="9782481at2"/>
<keyword evidence="1" id="KW-1133">Transmembrane helix</keyword>
<comment type="caution">
    <text evidence="3">The sequence shown here is derived from an EMBL/GenBank/DDBJ whole genome shotgun (WGS) entry which is preliminary data.</text>
</comment>
<evidence type="ECO:0000259" key="2">
    <source>
        <dbReference type="Pfam" id="PF07670"/>
    </source>
</evidence>
<dbReference type="STRING" id="1484.SA87_08065"/>
<evidence type="ECO:0000256" key="1">
    <source>
        <dbReference type="SAM" id="Phobius"/>
    </source>
</evidence>
<feature type="transmembrane region" description="Helical" evidence="1">
    <location>
        <begin position="38"/>
        <end position="55"/>
    </location>
</feature>
<evidence type="ECO:0000313" key="4">
    <source>
        <dbReference type="EMBL" id="PTQ54631.1"/>
    </source>
</evidence>
<dbReference type="AlphaFoldDB" id="A0A179ITU7"/>
<sequence length="199" mass="20808">MVHRIWGGMIVASVLFALLTGRVGPVSAAVFDGAKQAVQVALLLLAFMTFWLGILKIAEAAGLLWGLARLLSPLLRLLFPDVPKGHPAEGFILSNLSANFFGLGNAATPMGIKAMKELAKLNPRPGTASRPMITLLALNTASITLVPSTVIGYRAAYGSARPAEIIVPALIASTVGTVVALLVDRLFQRRAGDGPDGEG</sequence>
<feature type="transmembrane region" description="Helical" evidence="1">
    <location>
        <begin position="133"/>
        <end position="153"/>
    </location>
</feature>
<feature type="transmembrane region" description="Helical" evidence="1">
    <location>
        <begin position="62"/>
        <end position="79"/>
    </location>
</feature>
<reference evidence="4 6" key="2">
    <citation type="submission" date="2017-08" db="EMBL/GenBank/DDBJ databases">
        <title>Burning lignite coal seam in the remote Altai Mountains harbors a hydrogen-driven thermophilic microbial community.</title>
        <authorList>
            <person name="Kadnikov V.V."/>
            <person name="Mardanov A.V."/>
            <person name="Ivasenko D."/>
            <person name="Beletsky A.V."/>
            <person name="Karnachuk O.V."/>
            <person name="Ravin N.V."/>
        </authorList>
    </citation>
    <scope>NUCLEOTIDE SEQUENCE [LARGE SCALE GENOMIC DNA]</scope>
    <source>
        <strain evidence="4">AL33</strain>
    </source>
</reference>
<dbReference type="Pfam" id="PF07670">
    <property type="entry name" value="Gate"/>
    <property type="match status" value="1"/>
</dbReference>
<name>A0A179ITU7_HYDSH</name>
<protein>
    <submittedName>
        <fullName evidence="4">Spore maturation protein A</fullName>
    </submittedName>
</protein>
<dbReference type="EMBL" id="PEBV01000002">
    <property type="protein sequence ID" value="PTQ54631.1"/>
    <property type="molecule type" value="Genomic_DNA"/>
</dbReference>
<dbReference type="EMBL" id="JXBB01000002">
    <property type="protein sequence ID" value="OAR05312.1"/>
    <property type="molecule type" value="Genomic_DNA"/>
</dbReference>
<organism evidence="3 5">
    <name type="scientific">Hydrogenibacillus schlegelii</name>
    <name type="common">Bacillus schlegelii</name>
    <dbReference type="NCBI Taxonomy" id="1484"/>
    <lineage>
        <taxon>Bacteria</taxon>
        <taxon>Bacillati</taxon>
        <taxon>Bacillota</taxon>
        <taxon>Bacilli</taxon>
        <taxon>Bacillales</taxon>
        <taxon>Bacillales Family X. Incertae Sedis</taxon>
        <taxon>Hydrogenibacillus</taxon>
    </lineage>
</organism>
<reference evidence="3 5" key="1">
    <citation type="submission" date="2015-09" db="EMBL/GenBank/DDBJ databases">
        <title>Draft genome sequence of Hydrogenibacillus schlegelii DSM 2000.</title>
        <authorList>
            <person name="Hemp J."/>
        </authorList>
    </citation>
    <scope>NUCLEOTIDE SEQUENCE [LARGE SCALE GENOMIC DNA]</scope>
    <source>
        <strain evidence="3 5">MA 48</strain>
    </source>
</reference>
<evidence type="ECO:0000313" key="3">
    <source>
        <dbReference type="EMBL" id="OAR05312.1"/>
    </source>
</evidence>
<dbReference type="Proteomes" id="UP000243024">
    <property type="component" value="Unassembled WGS sequence"/>
</dbReference>
<keyword evidence="1" id="KW-0812">Transmembrane</keyword>
<dbReference type="Proteomes" id="UP000244180">
    <property type="component" value="Unassembled WGS sequence"/>
</dbReference>
<feature type="transmembrane region" description="Helical" evidence="1">
    <location>
        <begin position="91"/>
        <end position="112"/>
    </location>
</feature>
<dbReference type="RefSeq" id="WP_066198221.1">
    <property type="nucleotide sequence ID" value="NZ_CBCSAS010000001.1"/>
</dbReference>
<feature type="transmembrane region" description="Helical" evidence="1">
    <location>
        <begin position="165"/>
        <end position="183"/>
    </location>
</feature>
<dbReference type="InterPro" id="IPR011642">
    <property type="entry name" value="Gate_dom"/>
</dbReference>
<keyword evidence="1" id="KW-0472">Membrane</keyword>
<keyword evidence="5" id="KW-1185">Reference proteome</keyword>
<gene>
    <name evidence="4" type="ORF">HSCHL_2222</name>
    <name evidence="3" type="ORF">SA87_08065</name>
</gene>
<accession>A0A179ITU7</accession>